<comment type="subunit">
    <text evidence="5">Self-interacts. Interacts with FtsZ.</text>
</comment>
<dbReference type="PATRIC" id="fig|1618390.3.peg.210"/>
<dbReference type="InterPro" id="IPR050696">
    <property type="entry name" value="FtsA/MreB"/>
</dbReference>
<dbReference type="PANTHER" id="PTHR32432:SF4">
    <property type="entry name" value="CELL DIVISION PROTEIN FTSA"/>
    <property type="match status" value="1"/>
</dbReference>
<protein>
    <recommendedName>
        <fullName evidence="5 6">Cell division protein FtsA</fullName>
    </recommendedName>
</protein>
<evidence type="ECO:0000313" key="9">
    <source>
        <dbReference type="Proteomes" id="UP000033980"/>
    </source>
</evidence>
<evidence type="ECO:0000256" key="5">
    <source>
        <dbReference type="HAMAP-Rule" id="MF_02033"/>
    </source>
</evidence>
<evidence type="ECO:0000259" key="7">
    <source>
        <dbReference type="SMART" id="SM00842"/>
    </source>
</evidence>
<dbReference type="GO" id="GO:0032153">
    <property type="term" value="C:cell division site"/>
    <property type="evidence" value="ECO:0007669"/>
    <property type="project" value="UniProtKB-UniRule"/>
</dbReference>
<accession>A0A0G1FHT9</accession>
<dbReference type="PANTHER" id="PTHR32432">
    <property type="entry name" value="CELL DIVISION PROTEIN FTSA-RELATED"/>
    <property type="match status" value="1"/>
</dbReference>
<evidence type="ECO:0000256" key="4">
    <source>
        <dbReference type="ARBA" id="ARBA00023306"/>
    </source>
</evidence>
<reference evidence="8 9" key="1">
    <citation type="journal article" date="2015" name="Nature">
        <title>rRNA introns, odd ribosomes, and small enigmatic genomes across a large radiation of phyla.</title>
        <authorList>
            <person name="Brown C.T."/>
            <person name="Hug L.A."/>
            <person name="Thomas B.C."/>
            <person name="Sharon I."/>
            <person name="Castelle C.J."/>
            <person name="Singh A."/>
            <person name="Wilkins M.J."/>
            <person name="Williams K.H."/>
            <person name="Banfield J.F."/>
        </authorList>
    </citation>
    <scope>NUCLEOTIDE SEQUENCE [LARGE SCALE GENOMIC DNA]</scope>
</reference>
<organism evidence="8 9">
    <name type="scientific">Candidatus Collierbacteria bacterium GW2011_GWC2_43_12</name>
    <dbReference type="NCBI Taxonomy" id="1618390"/>
    <lineage>
        <taxon>Bacteria</taxon>
        <taxon>Candidatus Collieribacteriota</taxon>
    </lineage>
</organism>
<feature type="domain" description="SHS2" evidence="7">
    <location>
        <begin position="7"/>
        <end position="196"/>
    </location>
</feature>
<dbReference type="HAMAP" id="MF_02033">
    <property type="entry name" value="FtsA"/>
    <property type="match status" value="1"/>
</dbReference>
<dbReference type="Pfam" id="PF02491">
    <property type="entry name" value="SHS2_FTSA"/>
    <property type="match status" value="1"/>
</dbReference>
<dbReference type="NCBIfam" id="TIGR01174">
    <property type="entry name" value="ftsA"/>
    <property type="match status" value="1"/>
</dbReference>
<evidence type="ECO:0000256" key="2">
    <source>
        <dbReference type="ARBA" id="ARBA00022618"/>
    </source>
</evidence>
<dbReference type="InterPro" id="IPR003494">
    <property type="entry name" value="SHS2_FtsA"/>
</dbReference>
<evidence type="ECO:0000256" key="3">
    <source>
        <dbReference type="ARBA" id="ARBA00023136"/>
    </source>
</evidence>
<sequence>MAKIQGINAIDIGSSKITCLVTTPSQDGTKINVVGVATVPSRGVRKGQIVNIEECVGAITDCVESAERMAGVGVDSAYASISGEHIQSQNSHGLVAIREADEEISSEDVFRVIEAARAVSLPSSREIIHVLPSEFVVDSQRGIKDPTGMSGVRLETEAHLITGLTPAIKNVTRCVSELGVNVAGLVFTGLASAESVLTDTDKELGVILVDIGGGTSSVCIYLEGSCVYSAVIPVGAKKISDDIAIGLQVSVDSAEKIKHFVSKPKHERDEDDQKNADEIDLAKLGISEDVKKVSRKTITEGIIRPRLNEIFSLVGQVIKQSGFDGQTPAGVTLTGGGSLTVNCTEACRRVLQLPAKIGTPTGLSGMIEEISSPISATAVGLVLYGYKRKDEIPASGFKLSGMIKGIPGKQVTGKIIEFIKSFLP</sequence>
<keyword evidence="4 5" id="KW-0131">Cell cycle</keyword>
<dbReference type="InterPro" id="IPR043129">
    <property type="entry name" value="ATPase_NBD"/>
</dbReference>
<comment type="function">
    <text evidence="5 6">Cell division protein that is involved in the assembly of the Z ring. May serve as a membrane anchor for the Z ring.</text>
</comment>
<dbReference type="Pfam" id="PF14450">
    <property type="entry name" value="FtsA"/>
    <property type="match status" value="1"/>
</dbReference>
<dbReference type="Gene3D" id="3.30.1490.110">
    <property type="match status" value="1"/>
</dbReference>
<name>A0A0G1FHT9_9BACT</name>
<dbReference type="GO" id="GO:0009898">
    <property type="term" value="C:cytoplasmic side of plasma membrane"/>
    <property type="evidence" value="ECO:0007669"/>
    <property type="project" value="UniProtKB-UniRule"/>
</dbReference>
<dbReference type="EMBL" id="LCFK01000006">
    <property type="protein sequence ID" value="KKS94631.1"/>
    <property type="molecule type" value="Genomic_DNA"/>
</dbReference>
<dbReference type="Gene3D" id="3.30.420.40">
    <property type="match status" value="2"/>
</dbReference>
<comment type="similarity">
    <text evidence="5 6">Belongs to the FtsA/MreB family.</text>
</comment>
<gene>
    <name evidence="5" type="primary">ftsA</name>
    <name evidence="8" type="ORF">UV68_C0006G0017</name>
</gene>
<dbReference type="SUPFAM" id="SSF53067">
    <property type="entry name" value="Actin-like ATPase domain"/>
    <property type="match status" value="2"/>
</dbReference>
<dbReference type="InterPro" id="IPR020823">
    <property type="entry name" value="Cell_div_FtsA"/>
</dbReference>
<comment type="caution">
    <text evidence="8">The sequence shown here is derived from an EMBL/GenBank/DDBJ whole genome shotgun (WGS) entry which is preliminary data.</text>
</comment>
<evidence type="ECO:0000256" key="6">
    <source>
        <dbReference type="PIRNR" id="PIRNR003101"/>
    </source>
</evidence>
<keyword evidence="1 5" id="KW-1003">Cell membrane</keyword>
<dbReference type="PIRSF" id="PIRSF003101">
    <property type="entry name" value="FtsA"/>
    <property type="match status" value="1"/>
</dbReference>
<keyword evidence="2 5" id="KW-0132">Cell division</keyword>
<proteinExistence type="inferred from homology"/>
<dbReference type="Proteomes" id="UP000033980">
    <property type="component" value="Unassembled WGS sequence"/>
</dbReference>
<evidence type="ECO:0000256" key="1">
    <source>
        <dbReference type="ARBA" id="ARBA00022475"/>
    </source>
</evidence>
<dbReference type="CDD" id="cd24048">
    <property type="entry name" value="ASKHA_NBD_FtsA"/>
    <property type="match status" value="1"/>
</dbReference>
<evidence type="ECO:0000313" key="8">
    <source>
        <dbReference type="EMBL" id="KKS94631.1"/>
    </source>
</evidence>
<dbReference type="GO" id="GO:0043093">
    <property type="term" value="P:FtsZ-dependent cytokinesis"/>
    <property type="evidence" value="ECO:0007669"/>
    <property type="project" value="UniProtKB-UniRule"/>
</dbReference>
<dbReference type="AlphaFoldDB" id="A0A0G1FHT9"/>
<dbReference type="SMART" id="SM00842">
    <property type="entry name" value="FtsA"/>
    <property type="match status" value="1"/>
</dbReference>
<comment type="subcellular location">
    <subcellularLocation>
        <location evidence="5">Cell membrane</location>
        <topology evidence="5">Peripheral membrane protein</topology>
        <orientation evidence="5">Cytoplasmic side</orientation>
    </subcellularLocation>
    <text evidence="5">Localizes to the Z ring in an FtsZ-dependent manner. Targeted to the membrane through a conserved C-terminal amphipathic helix.</text>
</comment>
<keyword evidence="3 5" id="KW-0472">Membrane</keyword>